<dbReference type="Gene3D" id="3.10.580.10">
    <property type="entry name" value="CBS-domain"/>
    <property type="match status" value="1"/>
</dbReference>
<dbReference type="EMBL" id="JAAYYV010000106">
    <property type="protein sequence ID" value="NLF53560.1"/>
    <property type="molecule type" value="Genomic_DNA"/>
</dbReference>
<comment type="caution">
    <text evidence="13">The sequence shown here is derived from an EMBL/GenBank/DDBJ whole genome shotgun (WGS) entry which is preliminary data.</text>
</comment>
<evidence type="ECO:0000256" key="7">
    <source>
        <dbReference type="PROSITE-ProRule" id="PRU00703"/>
    </source>
</evidence>
<dbReference type="PROSITE" id="PS51371">
    <property type="entry name" value="CBS"/>
    <property type="match status" value="2"/>
</dbReference>
<dbReference type="PANTHER" id="PTHR22777:SF17">
    <property type="entry name" value="UPF0053 PROTEIN SLL0260"/>
    <property type="match status" value="1"/>
</dbReference>
<keyword evidence="3" id="KW-0677">Repeat</keyword>
<evidence type="ECO:0000256" key="2">
    <source>
        <dbReference type="ARBA" id="ARBA00022692"/>
    </source>
</evidence>
<dbReference type="GO" id="GO:0005886">
    <property type="term" value="C:plasma membrane"/>
    <property type="evidence" value="ECO:0007669"/>
    <property type="project" value="TreeGrafter"/>
</dbReference>
<comment type="subcellular location">
    <subcellularLocation>
        <location evidence="1">Membrane</location>
        <topology evidence="1">Multi-pass membrane protein</topology>
    </subcellularLocation>
</comment>
<keyword evidence="6 8" id="KW-0472">Membrane</keyword>
<dbReference type="OrthoDB" id="9797674at2"/>
<keyword evidence="5 7" id="KW-0129">CBS domain</keyword>
<sequence length="443" mass="48764">MEIFVLIALILLNGVFAMSEIALVTARRARLARLAEDGDGGATLAIRLGEEPTRFLSTIQIGITSIGILNGIVGEAALAAPLATWLQTLGLEQRGSEIGATALVVIVITYVSIVIGELVPKRIAQINPEGIARLVSRPMNALAIASRPFVHLLSWSTTFLLRILGKRDEASPSVTEEEIHAMLEEGSVAGIIEKSEHEMVRNVFRLDDRLIGSLMVPRADIVWLDVNRPLDENLVRMAESEHSRFPVCRGGLEEVLGIVTSKQLFNQTLKGGTPTLTRNLQPAVYVPESLTGMELLDQFRASSTHMVFVIDEYGEVLGMVTLYDVLESVTGEFHPHGLDEAWAVQREDGSWLLDGLIPILELKDRLGLKNVPEEEKGRYHTLSGMLMWLLGRLAQTGDIVTWEQWRLEVIDLDGKRIDKVLATRAPEPPPTNGAETDVDRPEG</sequence>
<dbReference type="Pfam" id="PF00571">
    <property type="entry name" value="CBS"/>
    <property type="match status" value="2"/>
</dbReference>
<dbReference type="SMART" id="SM00116">
    <property type="entry name" value="CBS"/>
    <property type="match status" value="2"/>
</dbReference>
<dbReference type="AlphaFoldDB" id="A0A7X7R6X4"/>
<dbReference type="SUPFAM" id="SSF56176">
    <property type="entry name" value="FAD-binding/transporter-associated domain-like"/>
    <property type="match status" value="1"/>
</dbReference>
<dbReference type="InterPro" id="IPR036318">
    <property type="entry name" value="FAD-bd_PCMH-like_sf"/>
</dbReference>
<evidence type="ECO:0000256" key="8">
    <source>
        <dbReference type="PROSITE-ProRule" id="PRU01193"/>
    </source>
</evidence>
<dbReference type="Pfam" id="PF03471">
    <property type="entry name" value="CorC_HlyC"/>
    <property type="match status" value="1"/>
</dbReference>
<dbReference type="CDD" id="cd04590">
    <property type="entry name" value="CBS_pair_CorC_HlyC_assoc"/>
    <property type="match status" value="1"/>
</dbReference>
<dbReference type="InterPro" id="IPR044751">
    <property type="entry name" value="Ion_transp-like_CBS"/>
</dbReference>
<evidence type="ECO:0000313" key="14">
    <source>
        <dbReference type="Proteomes" id="UP000536534"/>
    </source>
</evidence>
<evidence type="ECO:0000256" key="3">
    <source>
        <dbReference type="ARBA" id="ARBA00022737"/>
    </source>
</evidence>
<feature type="transmembrane region" description="Helical" evidence="10">
    <location>
        <begin position="61"/>
        <end position="86"/>
    </location>
</feature>
<dbReference type="Gene3D" id="3.30.465.10">
    <property type="match status" value="1"/>
</dbReference>
<gene>
    <name evidence="13" type="ORF">GX576_04020</name>
</gene>
<dbReference type="Pfam" id="PF01595">
    <property type="entry name" value="CNNM"/>
    <property type="match status" value="1"/>
</dbReference>
<feature type="domain" description="CBS" evidence="11">
    <location>
        <begin position="276"/>
        <end position="340"/>
    </location>
</feature>
<feature type="transmembrane region" description="Helical" evidence="10">
    <location>
        <begin position="98"/>
        <end position="119"/>
    </location>
</feature>
<dbReference type="InterPro" id="IPR000644">
    <property type="entry name" value="CBS_dom"/>
</dbReference>
<evidence type="ECO:0000256" key="1">
    <source>
        <dbReference type="ARBA" id="ARBA00004141"/>
    </source>
</evidence>
<evidence type="ECO:0000256" key="10">
    <source>
        <dbReference type="SAM" id="Phobius"/>
    </source>
</evidence>
<evidence type="ECO:0000313" key="13">
    <source>
        <dbReference type="EMBL" id="NLF53560.1"/>
    </source>
</evidence>
<dbReference type="GO" id="GO:0050660">
    <property type="term" value="F:flavin adenine dinucleotide binding"/>
    <property type="evidence" value="ECO:0007669"/>
    <property type="project" value="InterPro"/>
</dbReference>
<dbReference type="PANTHER" id="PTHR22777">
    <property type="entry name" value="HEMOLYSIN-RELATED"/>
    <property type="match status" value="1"/>
</dbReference>
<organism evidence="13 14">
    <name type="scientific">Thauera phenolivorans</name>
    <dbReference type="NCBI Taxonomy" id="1792543"/>
    <lineage>
        <taxon>Bacteria</taxon>
        <taxon>Pseudomonadati</taxon>
        <taxon>Pseudomonadota</taxon>
        <taxon>Betaproteobacteria</taxon>
        <taxon>Rhodocyclales</taxon>
        <taxon>Zoogloeaceae</taxon>
        <taxon>Thauera</taxon>
    </lineage>
</organism>
<feature type="domain" description="CNNM transmembrane" evidence="12">
    <location>
        <begin position="1"/>
        <end position="196"/>
    </location>
</feature>
<dbReference type="RefSeq" id="WP_068807454.1">
    <property type="nucleotide sequence ID" value="NZ_MBFM01000003.1"/>
</dbReference>
<evidence type="ECO:0000256" key="4">
    <source>
        <dbReference type="ARBA" id="ARBA00022989"/>
    </source>
</evidence>
<keyword evidence="2 8" id="KW-0812">Transmembrane</keyword>
<dbReference type="SMART" id="SM01091">
    <property type="entry name" value="CorC_HlyC"/>
    <property type="match status" value="1"/>
</dbReference>
<dbReference type="SUPFAM" id="SSF54631">
    <property type="entry name" value="CBS-domain pair"/>
    <property type="match status" value="1"/>
</dbReference>
<feature type="region of interest" description="Disordered" evidence="9">
    <location>
        <begin position="422"/>
        <end position="443"/>
    </location>
</feature>
<feature type="domain" description="CBS" evidence="11">
    <location>
        <begin position="215"/>
        <end position="275"/>
    </location>
</feature>
<protein>
    <submittedName>
        <fullName evidence="13">HlyC/CorC family transporter</fullName>
    </submittedName>
</protein>
<dbReference type="InterPro" id="IPR046342">
    <property type="entry name" value="CBS_dom_sf"/>
</dbReference>
<accession>A0A7X7R6X4</accession>
<dbReference type="Proteomes" id="UP000536534">
    <property type="component" value="Unassembled WGS sequence"/>
</dbReference>
<name>A0A7X7R6X4_9RHOO</name>
<dbReference type="InterPro" id="IPR005170">
    <property type="entry name" value="Transptr-assoc_dom"/>
</dbReference>
<proteinExistence type="predicted"/>
<evidence type="ECO:0000256" key="6">
    <source>
        <dbReference type="ARBA" id="ARBA00023136"/>
    </source>
</evidence>
<evidence type="ECO:0000259" key="12">
    <source>
        <dbReference type="PROSITE" id="PS51846"/>
    </source>
</evidence>
<dbReference type="PROSITE" id="PS51846">
    <property type="entry name" value="CNNM"/>
    <property type="match status" value="1"/>
</dbReference>
<evidence type="ECO:0000259" key="11">
    <source>
        <dbReference type="PROSITE" id="PS51371"/>
    </source>
</evidence>
<dbReference type="InterPro" id="IPR016169">
    <property type="entry name" value="FAD-bd_PCMH_sub2"/>
</dbReference>
<reference evidence="13 14" key="1">
    <citation type="journal article" date="2020" name="Biotechnol. Biofuels">
        <title>New insights from the biogas microbiome by comprehensive genome-resolved metagenomics of nearly 1600 species originating from multiple anaerobic digesters.</title>
        <authorList>
            <person name="Campanaro S."/>
            <person name="Treu L."/>
            <person name="Rodriguez-R L.M."/>
            <person name="Kovalovszki A."/>
            <person name="Ziels R.M."/>
            <person name="Maus I."/>
            <person name="Zhu X."/>
            <person name="Kougias P.G."/>
            <person name="Basile A."/>
            <person name="Luo G."/>
            <person name="Schluter A."/>
            <person name="Konstantinidis K.T."/>
            <person name="Angelidaki I."/>
        </authorList>
    </citation>
    <scope>NUCLEOTIDE SEQUENCE [LARGE SCALE GENOMIC DNA]</scope>
    <source>
        <strain evidence="13">AS06rmzACSIP_256</strain>
    </source>
</reference>
<evidence type="ECO:0000256" key="5">
    <source>
        <dbReference type="ARBA" id="ARBA00023122"/>
    </source>
</evidence>
<evidence type="ECO:0000256" key="9">
    <source>
        <dbReference type="SAM" id="MobiDB-lite"/>
    </source>
</evidence>
<keyword evidence="4 8" id="KW-1133">Transmembrane helix</keyword>
<dbReference type="InterPro" id="IPR002550">
    <property type="entry name" value="CNNM"/>
</dbReference>